<dbReference type="Gene3D" id="3.60.90.10">
    <property type="entry name" value="S-adenosylmethionine decarboxylase"/>
    <property type="match status" value="2"/>
</dbReference>
<dbReference type="GeneID" id="39983396"/>
<dbReference type="GO" id="GO:0005829">
    <property type="term" value="C:cytosol"/>
    <property type="evidence" value="ECO:0007669"/>
    <property type="project" value="TreeGrafter"/>
</dbReference>
<keyword evidence="3" id="KW-0745">Spermidine biosynthesis</keyword>
<protein>
    <submittedName>
        <fullName evidence="5">S-adenosylmethionine decarboxylase proenzyme</fullName>
    </submittedName>
</protein>
<gene>
    <name evidence="5" type="ORF">TM35_000071700</name>
</gene>
<dbReference type="Pfam" id="PF01536">
    <property type="entry name" value="SAM_decarbox"/>
    <property type="match status" value="2"/>
</dbReference>
<dbReference type="AlphaFoldDB" id="A0A1X0P1C0"/>
<dbReference type="RefSeq" id="XP_028884812.1">
    <property type="nucleotide sequence ID" value="XM_029023616.1"/>
</dbReference>
<organism evidence="5 6">
    <name type="scientific">Trypanosoma theileri</name>
    <dbReference type="NCBI Taxonomy" id="67003"/>
    <lineage>
        <taxon>Eukaryota</taxon>
        <taxon>Discoba</taxon>
        <taxon>Euglenozoa</taxon>
        <taxon>Kinetoplastea</taxon>
        <taxon>Metakinetoplastina</taxon>
        <taxon>Trypanosomatida</taxon>
        <taxon>Trypanosomatidae</taxon>
        <taxon>Trypanosoma</taxon>
    </lineage>
</organism>
<dbReference type="VEuPathDB" id="TriTrypDB:TM35_000071700"/>
<evidence type="ECO:0000256" key="4">
    <source>
        <dbReference type="ARBA" id="ARBA00023115"/>
    </source>
</evidence>
<evidence type="ECO:0000256" key="3">
    <source>
        <dbReference type="ARBA" id="ARBA00023066"/>
    </source>
</evidence>
<comment type="caution">
    <text evidence="5">The sequence shown here is derived from an EMBL/GenBank/DDBJ whole genome shotgun (WGS) entry which is preliminary data.</text>
</comment>
<sequence>MTAPWTASQAEFPKSVHALMALWGGFSEPQQAVDGCLEKRLELDLRRPIDPASVDPQTLVDAMQPTGDGLLHHRVNSSGRVLTFHHSIMLLTERRVLVVSDSSVLLHAALRPLINLVQQWEVDVEWASFMRMNLASPWSPKCEISDIMAQEYAELKSVFPSGHPYLTGPVDRDHFFYFVYDNIERKIPNARREEDVQINIYMHNINVPCQDGNISYESLKNIQEVEPLPCATEYEVLRISGEENGTSFVSFETNAADAEPSNKRVLENIERFAPDRFSMVVLQDRDGHLANRRHVFGEVRGYSILSRAVNHFGEGYAFHQAVYVRNA</sequence>
<comment type="pathway">
    <text evidence="1">Amine and polyamine biosynthesis; S-adenosylmethioninamine biosynthesis; S-adenosylmethioninamine from S-adenosyl-L-methionine: step 1/1.</text>
</comment>
<reference evidence="5 6" key="1">
    <citation type="submission" date="2017-03" db="EMBL/GenBank/DDBJ databases">
        <title>An alternative strategy for trypanosome survival in the mammalian bloodstream revealed through genome and transcriptome analysis of the ubiquitous bovine parasite Trypanosoma (Megatrypanum) theileri.</title>
        <authorList>
            <person name="Kelly S."/>
            <person name="Ivens A."/>
            <person name="Mott A."/>
            <person name="O'Neill E."/>
            <person name="Emms D."/>
            <person name="Macleod O."/>
            <person name="Voorheis P."/>
            <person name="Matthews J."/>
            <person name="Matthews K."/>
            <person name="Carrington M."/>
        </authorList>
    </citation>
    <scope>NUCLEOTIDE SEQUENCE [LARGE SCALE GENOMIC DNA]</scope>
    <source>
        <strain evidence="5">Edinburgh</strain>
    </source>
</reference>
<proteinExistence type="inferred from homology"/>
<keyword evidence="4" id="KW-0620">Polyamine biosynthesis</keyword>
<evidence type="ECO:0000256" key="1">
    <source>
        <dbReference type="ARBA" id="ARBA00004911"/>
    </source>
</evidence>
<dbReference type="PANTHER" id="PTHR11570:SF2">
    <property type="entry name" value="DECARBOXYLASE PROENZYME-LIKE, PUTATIVE-RELATED"/>
    <property type="match status" value="1"/>
</dbReference>
<dbReference type="GO" id="GO:0006597">
    <property type="term" value="P:spermine biosynthetic process"/>
    <property type="evidence" value="ECO:0007669"/>
    <property type="project" value="TreeGrafter"/>
</dbReference>
<dbReference type="EMBL" id="NBCO01000007">
    <property type="protein sequence ID" value="ORC90746.1"/>
    <property type="molecule type" value="Genomic_DNA"/>
</dbReference>
<dbReference type="SUPFAM" id="SSF56276">
    <property type="entry name" value="S-adenosylmethionine decarboxylase"/>
    <property type="match status" value="1"/>
</dbReference>
<dbReference type="PANTHER" id="PTHR11570">
    <property type="entry name" value="S-ADENOSYLMETHIONINE DECARBOXYLASE"/>
    <property type="match status" value="1"/>
</dbReference>
<dbReference type="Proteomes" id="UP000192257">
    <property type="component" value="Unassembled WGS sequence"/>
</dbReference>
<dbReference type="InterPro" id="IPR016067">
    <property type="entry name" value="S-AdoMet_deCO2ase_core"/>
</dbReference>
<accession>A0A1X0P1C0</accession>
<comment type="similarity">
    <text evidence="2">Belongs to the eukaryotic AdoMetDC family.</text>
</comment>
<dbReference type="OrthoDB" id="269766at2759"/>
<name>A0A1X0P1C0_9TRYP</name>
<keyword evidence="6" id="KW-1185">Reference proteome</keyword>
<dbReference type="STRING" id="67003.A0A1X0P1C0"/>
<evidence type="ECO:0000313" key="5">
    <source>
        <dbReference type="EMBL" id="ORC90746.1"/>
    </source>
</evidence>
<dbReference type="InterPro" id="IPR048283">
    <property type="entry name" value="AdoMetDC-like"/>
</dbReference>
<dbReference type="UniPathway" id="UPA00331">
    <property type="reaction ID" value="UER00451"/>
</dbReference>
<evidence type="ECO:0000256" key="2">
    <source>
        <dbReference type="ARBA" id="ARBA00008466"/>
    </source>
</evidence>
<dbReference type="GO" id="GO:0008295">
    <property type="term" value="P:spermidine biosynthetic process"/>
    <property type="evidence" value="ECO:0007669"/>
    <property type="project" value="UniProtKB-KW"/>
</dbReference>
<dbReference type="GO" id="GO:0004014">
    <property type="term" value="F:adenosylmethionine decarboxylase activity"/>
    <property type="evidence" value="ECO:0007669"/>
    <property type="project" value="InterPro"/>
</dbReference>
<evidence type="ECO:0000313" key="6">
    <source>
        <dbReference type="Proteomes" id="UP000192257"/>
    </source>
</evidence>